<evidence type="ECO:0000313" key="2">
    <source>
        <dbReference type="Proteomes" id="UP000008141"/>
    </source>
</evidence>
<dbReference type="GeneID" id="17359144"/>
<protein>
    <submittedName>
        <fullName evidence="1">Expressed protein</fullName>
    </submittedName>
</protein>
<accession>E1Z2J5</accession>
<keyword evidence="2" id="KW-1185">Reference proteome</keyword>
<dbReference type="EMBL" id="GL433835">
    <property type="protein sequence ID" value="EFN59672.1"/>
    <property type="molecule type" value="Genomic_DNA"/>
</dbReference>
<sequence length="402" mass="41717">MPAFQPLRAQLHGPSWQHRGMPPALPLSASRRGLLLSAPLLALPHMPAKVQAAQAAVATPVLDQPMRRLRLPAGTMGRDYVLLQLKLGGRGPFDFVVDTGLTAELITPHLREVLGIPPPTRVLQQNVGAGGSVQLPLVTLTDAHLVGAEDLALPALNAVVTDFVQEHLDPQHPVEGMLGMELLELWDVDFDFPAQRLRLFRPGEGAAAAAAAGLVEVPAAVLNETGILGIRATSPASKAGQPFIGIIDCGASFSAINWKAAALAGLPPKGDAVYKSAGAKAQPGAAPGATGGSLGGVAIIGMDGRPQVAPTTPVQFTFAGAAAREDGKFRFEAPPPGWQPWQPVVAAVGDLPVFAQLLGDGTKPFDGPAAVLGLDVLSQRRVVVAAGVNKPGRVRQLFVSPK</sequence>
<dbReference type="InterPro" id="IPR021109">
    <property type="entry name" value="Peptidase_aspartic_dom_sf"/>
</dbReference>
<dbReference type="Gene3D" id="2.40.70.10">
    <property type="entry name" value="Acid Proteases"/>
    <property type="match status" value="1"/>
</dbReference>
<dbReference type="KEGG" id="cvr:CHLNCDRAFT_133181"/>
<gene>
    <name evidence="1" type="ORF">CHLNCDRAFT_133181</name>
</gene>
<dbReference type="RefSeq" id="XP_005851774.1">
    <property type="nucleotide sequence ID" value="XM_005851712.1"/>
</dbReference>
<organism evidence="2">
    <name type="scientific">Chlorella variabilis</name>
    <name type="common">Green alga</name>
    <dbReference type="NCBI Taxonomy" id="554065"/>
    <lineage>
        <taxon>Eukaryota</taxon>
        <taxon>Viridiplantae</taxon>
        <taxon>Chlorophyta</taxon>
        <taxon>core chlorophytes</taxon>
        <taxon>Trebouxiophyceae</taxon>
        <taxon>Chlorellales</taxon>
        <taxon>Chlorellaceae</taxon>
        <taxon>Chlorella clade</taxon>
        <taxon>Chlorella</taxon>
    </lineage>
</organism>
<dbReference type="AlphaFoldDB" id="E1Z2J5"/>
<dbReference type="eggNOG" id="ENOG502S92I">
    <property type="taxonomic scope" value="Eukaryota"/>
</dbReference>
<proteinExistence type="predicted"/>
<dbReference type="OrthoDB" id="425248at2759"/>
<evidence type="ECO:0000313" key="1">
    <source>
        <dbReference type="EMBL" id="EFN59672.1"/>
    </source>
</evidence>
<dbReference type="OMA" id="HDPVEGM"/>
<name>E1Z2J5_CHLVA</name>
<dbReference type="InParanoid" id="E1Z2J5"/>
<dbReference type="Pfam" id="PF13650">
    <property type="entry name" value="Asp_protease_2"/>
    <property type="match status" value="1"/>
</dbReference>
<dbReference type="Proteomes" id="UP000008141">
    <property type="component" value="Unassembled WGS sequence"/>
</dbReference>
<reference evidence="1 2" key="1">
    <citation type="journal article" date="2010" name="Plant Cell">
        <title>The Chlorella variabilis NC64A genome reveals adaptation to photosymbiosis, coevolution with viruses, and cryptic sex.</title>
        <authorList>
            <person name="Blanc G."/>
            <person name="Duncan G."/>
            <person name="Agarkova I."/>
            <person name="Borodovsky M."/>
            <person name="Gurnon J."/>
            <person name="Kuo A."/>
            <person name="Lindquist E."/>
            <person name="Lucas S."/>
            <person name="Pangilinan J."/>
            <person name="Polle J."/>
            <person name="Salamov A."/>
            <person name="Terry A."/>
            <person name="Yamada T."/>
            <person name="Dunigan D.D."/>
            <person name="Grigoriev I.V."/>
            <person name="Claverie J.M."/>
            <person name="Van Etten J.L."/>
        </authorList>
    </citation>
    <scope>NUCLEOTIDE SEQUENCE [LARGE SCALE GENOMIC DNA]</scope>
    <source>
        <strain evidence="1 2">NC64A</strain>
    </source>
</reference>